<accession>A0A9Q4HB28</accession>
<protein>
    <submittedName>
        <fullName evidence="1">Uncharacterized protein</fullName>
    </submittedName>
</protein>
<organism evidence="1 2">
    <name type="scientific">Bacillus spizizenii</name>
    <name type="common">Bacillus subtilis subsp. spizizenii</name>
    <dbReference type="NCBI Taxonomy" id="96241"/>
    <lineage>
        <taxon>Bacteria</taxon>
        <taxon>Bacillati</taxon>
        <taxon>Bacillota</taxon>
        <taxon>Bacilli</taxon>
        <taxon>Bacillales</taxon>
        <taxon>Bacillaceae</taxon>
        <taxon>Bacillus</taxon>
    </lineage>
</organism>
<proteinExistence type="predicted"/>
<sequence>MDNSEFTFVEGLSMLIHSCEDRMKQDASEMALLWATQFEKGLLPLIQFIDKMGLLNALKEDIEHSHKKEQIEYGLYIFLTEFLERYEKEI</sequence>
<evidence type="ECO:0000313" key="2">
    <source>
        <dbReference type="Proteomes" id="UP001070352"/>
    </source>
</evidence>
<dbReference type="EMBL" id="JALANJ010000034">
    <property type="protein sequence ID" value="MCY8122430.1"/>
    <property type="molecule type" value="Genomic_DNA"/>
</dbReference>
<reference evidence="1" key="1">
    <citation type="submission" date="2022-02" db="EMBL/GenBank/DDBJ databases">
        <title>Crop Bioprotection Bacillus Genome Sequencing.</title>
        <authorList>
            <person name="Dunlap C."/>
        </authorList>
    </citation>
    <scope>NUCLEOTIDE SEQUENCE</scope>
    <source>
        <strain evidence="1">M18B4</strain>
    </source>
</reference>
<dbReference type="AlphaFoldDB" id="A0A9Q4HB28"/>
<name>A0A9Q4HB28_BACSC</name>
<evidence type="ECO:0000313" key="1">
    <source>
        <dbReference type="EMBL" id="MCY8122430.1"/>
    </source>
</evidence>
<dbReference type="Proteomes" id="UP001070352">
    <property type="component" value="Unassembled WGS sequence"/>
</dbReference>
<comment type="caution">
    <text evidence="1">The sequence shown here is derived from an EMBL/GenBank/DDBJ whole genome shotgun (WGS) entry which is preliminary data.</text>
</comment>
<gene>
    <name evidence="1" type="ORF">MOC45_17845</name>
</gene>